<dbReference type="Proteomes" id="UP001155241">
    <property type="component" value="Unassembled WGS sequence"/>
</dbReference>
<comment type="caution">
    <text evidence="4">The sequence shown here is derived from an EMBL/GenBank/DDBJ whole genome shotgun (WGS) entry which is preliminary data.</text>
</comment>
<dbReference type="AlphaFoldDB" id="A0A9X2FBW6"/>
<reference evidence="4" key="1">
    <citation type="submission" date="2022-06" db="EMBL/GenBank/DDBJ databases">
        <title>Aeoliella straminimaris, a novel planctomycete from sediments.</title>
        <authorList>
            <person name="Vitorino I.R."/>
            <person name="Lage O.M."/>
        </authorList>
    </citation>
    <scope>NUCLEOTIDE SEQUENCE</scope>
    <source>
        <strain evidence="4">ICT_H6.2</strain>
    </source>
</reference>
<organism evidence="4 5">
    <name type="scientific">Aeoliella straminimaris</name>
    <dbReference type="NCBI Taxonomy" id="2954799"/>
    <lineage>
        <taxon>Bacteria</taxon>
        <taxon>Pseudomonadati</taxon>
        <taxon>Planctomycetota</taxon>
        <taxon>Planctomycetia</taxon>
        <taxon>Pirellulales</taxon>
        <taxon>Lacipirellulaceae</taxon>
        <taxon>Aeoliella</taxon>
    </lineage>
</organism>
<feature type="region of interest" description="Disordered" evidence="1">
    <location>
        <begin position="62"/>
        <end position="84"/>
    </location>
</feature>
<dbReference type="SUPFAM" id="SSF53300">
    <property type="entry name" value="vWA-like"/>
    <property type="match status" value="1"/>
</dbReference>
<feature type="compositionally biased region" description="Basic and acidic residues" evidence="1">
    <location>
        <begin position="62"/>
        <end position="74"/>
    </location>
</feature>
<evidence type="ECO:0000256" key="2">
    <source>
        <dbReference type="SAM" id="Phobius"/>
    </source>
</evidence>
<keyword evidence="2" id="KW-0812">Transmembrane</keyword>
<evidence type="ECO:0000256" key="1">
    <source>
        <dbReference type="SAM" id="MobiDB-lite"/>
    </source>
</evidence>
<dbReference type="RefSeq" id="WP_252853812.1">
    <property type="nucleotide sequence ID" value="NZ_JAMXLR010000061.1"/>
</dbReference>
<sequence length="319" mass="33937">MNSASTEDRARLPAWITSMVVHACLVVLLLLWATQAPQGSAEETGRDVGIVLKRSTSDGVKFEGEQDTLADKTADTNSQNPIPAEANEAFPTLAENSNSADALPTDAGVGELAEPGATASSMAAAGGGTLGGAPGELGEKANVEFFGVQGTGTKFVYLVDYSASMNGGPLAAAKQQMIESLQSLDEVHQFQIIFFNASAQPFTIDGRQRIAFATDQNKRMAERLLRGVSAHGGTDRPNALSTALRLGPDVIFFLTDADSPMSEVELQDVARENRRHHASICTIEFGRGPDPKRYNFLKALAEKTGGQYGYVNTNTLRGQ</sequence>
<accession>A0A9X2FBW6</accession>
<dbReference type="EMBL" id="JAMXLR010000061">
    <property type="protein sequence ID" value="MCO6045699.1"/>
    <property type="molecule type" value="Genomic_DNA"/>
</dbReference>
<keyword evidence="2" id="KW-0472">Membrane</keyword>
<evidence type="ECO:0000313" key="4">
    <source>
        <dbReference type="EMBL" id="MCO6045699.1"/>
    </source>
</evidence>
<dbReference type="SMART" id="SM00327">
    <property type="entry name" value="VWA"/>
    <property type="match status" value="1"/>
</dbReference>
<proteinExistence type="predicted"/>
<evidence type="ECO:0000259" key="3">
    <source>
        <dbReference type="PROSITE" id="PS50234"/>
    </source>
</evidence>
<dbReference type="Gene3D" id="3.40.50.410">
    <property type="entry name" value="von Willebrand factor, type A domain"/>
    <property type="match status" value="1"/>
</dbReference>
<dbReference type="PROSITE" id="PS50234">
    <property type="entry name" value="VWFA"/>
    <property type="match status" value="1"/>
</dbReference>
<evidence type="ECO:0000313" key="5">
    <source>
        <dbReference type="Proteomes" id="UP001155241"/>
    </source>
</evidence>
<gene>
    <name evidence="4" type="ORF">NG895_17515</name>
</gene>
<dbReference type="InterPro" id="IPR036465">
    <property type="entry name" value="vWFA_dom_sf"/>
</dbReference>
<dbReference type="Pfam" id="PF13768">
    <property type="entry name" value="VWA_3"/>
    <property type="match status" value="1"/>
</dbReference>
<protein>
    <submittedName>
        <fullName evidence="4">VWA domain-containing protein</fullName>
    </submittedName>
</protein>
<keyword evidence="2" id="KW-1133">Transmembrane helix</keyword>
<keyword evidence="5" id="KW-1185">Reference proteome</keyword>
<feature type="domain" description="VWFA" evidence="3">
    <location>
        <begin position="154"/>
        <end position="314"/>
    </location>
</feature>
<feature type="transmembrane region" description="Helical" evidence="2">
    <location>
        <begin position="12"/>
        <end position="33"/>
    </location>
</feature>
<name>A0A9X2FBW6_9BACT</name>
<dbReference type="InterPro" id="IPR002035">
    <property type="entry name" value="VWF_A"/>
</dbReference>